<keyword evidence="9" id="KW-1185">Reference proteome</keyword>
<comment type="catalytic activity">
    <reaction evidence="1 6">
        <text>alpha-D-ribose 1,5-bisphosphate + ATP = 5-phospho-alpha-D-ribose 1-diphosphate + ADP</text>
        <dbReference type="Rhea" id="RHEA:20109"/>
        <dbReference type="ChEBI" id="CHEBI:30616"/>
        <dbReference type="ChEBI" id="CHEBI:58017"/>
        <dbReference type="ChEBI" id="CHEBI:68688"/>
        <dbReference type="ChEBI" id="CHEBI:456216"/>
        <dbReference type="EC" id="2.7.4.23"/>
    </reaction>
</comment>
<name>A0ABU0PBS5_9MICO</name>
<evidence type="ECO:0000256" key="1">
    <source>
        <dbReference type="ARBA" id="ARBA00000373"/>
    </source>
</evidence>
<organism evidence="8 9">
    <name type="scientific">Microbacterium murale</name>
    <dbReference type="NCBI Taxonomy" id="1081040"/>
    <lineage>
        <taxon>Bacteria</taxon>
        <taxon>Bacillati</taxon>
        <taxon>Actinomycetota</taxon>
        <taxon>Actinomycetes</taxon>
        <taxon>Micrococcales</taxon>
        <taxon>Microbacteriaceae</taxon>
        <taxon>Microbacterium</taxon>
    </lineage>
</organism>
<evidence type="ECO:0000256" key="6">
    <source>
        <dbReference type="HAMAP-Rule" id="MF_00836"/>
    </source>
</evidence>
<dbReference type="InterPro" id="IPR008145">
    <property type="entry name" value="GK/Ca_channel_bsu"/>
</dbReference>
<feature type="binding site" evidence="6">
    <location>
        <begin position="10"/>
        <end position="17"/>
    </location>
    <ligand>
        <name>ATP</name>
        <dbReference type="ChEBI" id="CHEBI:30616"/>
    </ligand>
</feature>
<dbReference type="HAMAP" id="MF_00836">
    <property type="entry name" value="PhnN"/>
    <property type="match status" value="1"/>
</dbReference>
<dbReference type="SMART" id="SM00072">
    <property type="entry name" value="GuKc"/>
    <property type="match status" value="1"/>
</dbReference>
<dbReference type="GO" id="GO:0033863">
    <property type="term" value="F:ribose 1,5-bisphosphate phosphokinase activity"/>
    <property type="evidence" value="ECO:0007669"/>
    <property type="project" value="UniProtKB-EC"/>
</dbReference>
<dbReference type="NCBIfam" id="TIGR02322">
    <property type="entry name" value="phosphon_PhnN"/>
    <property type="match status" value="1"/>
</dbReference>
<proteinExistence type="inferred from homology"/>
<evidence type="ECO:0000259" key="7">
    <source>
        <dbReference type="SMART" id="SM00072"/>
    </source>
</evidence>
<dbReference type="Gene3D" id="3.40.50.300">
    <property type="entry name" value="P-loop containing nucleotide triphosphate hydrolases"/>
    <property type="match status" value="1"/>
</dbReference>
<keyword evidence="3 6" id="KW-0808">Transferase</keyword>
<evidence type="ECO:0000313" key="9">
    <source>
        <dbReference type="Proteomes" id="UP001239085"/>
    </source>
</evidence>
<evidence type="ECO:0000313" key="8">
    <source>
        <dbReference type="EMBL" id="MDQ0644778.1"/>
    </source>
</evidence>
<evidence type="ECO:0000256" key="2">
    <source>
        <dbReference type="ARBA" id="ARBA00005069"/>
    </source>
</evidence>
<dbReference type="Proteomes" id="UP001239085">
    <property type="component" value="Unassembled WGS sequence"/>
</dbReference>
<sequence length="185" mass="19594">MTGVFVAIVGPSGAGKDTIIERAKAALADCDDIVFPRRIITRPTGEGEECISVTADDFAVAEDHGELAVSWRAHGLAYGIPVSARTTVAAGGVVVANVSRGVIAQLPDLFGESRVVRVTVSDEIRLARIIARGRETRDAAATRVARADPAPEHPVDLEIVNDGTLDEACAQLVEFLHHVRAVVPR</sequence>
<accession>A0ABU0PBS5</accession>
<dbReference type="SUPFAM" id="SSF52540">
    <property type="entry name" value="P-loop containing nucleoside triphosphate hydrolases"/>
    <property type="match status" value="1"/>
</dbReference>
<evidence type="ECO:0000256" key="3">
    <source>
        <dbReference type="ARBA" id="ARBA00022679"/>
    </source>
</evidence>
<dbReference type="RefSeq" id="WP_307362901.1">
    <property type="nucleotide sequence ID" value="NZ_JAUSXK010000001.1"/>
</dbReference>
<protein>
    <recommendedName>
        <fullName evidence="6">Ribose 1,5-bisphosphate phosphokinase PhnN</fullName>
        <ecNumber evidence="6">2.7.4.23</ecNumber>
    </recommendedName>
    <alternativeName>
        <fullName evidence="6">Ribose 1,5-bisphosphokinase</fullName>
    </alternativeName>
</protein>
<reference evidence="8 9" key="1">
    <citation type="submission" date="2023-07" db="EMBL/GenBank/DDBJ databases">
        <title>Comparative genomics of wheat-associated soil bacteria to identify genetic determinants of phenazine resistance.</title>
        <authorList>
            <person name="Mouncey N."/>
        </authorList>
    </citation>
    <scope>NUCLEOTIDE SEQUENCE [LARGE SCALE GENOMIC DNA]</scope>
    <source>
        <strain evidence="8 9">W2I7</strain>
    </source>
</reference>
<keyword evidence="4 6" id="KW-0547">Nucleotide-binding</keyword>
<keyword evidence="5 6" id="KW-0067">ATP-binding</keyword>
<comment type="function">
    <text evidence="6">Catalyzes the phosphorylation of ribose 1,5-bisphosphate to 5-phospho-D-ribosyl alpha-1-diphosphate (PRPP).</text>
</comment>
<evidence type="ECO:0000256" key="4">
    <source>
        <dbReference type="ARBA" id="ARBA00022741"/>
    </source>
</evidence>
<evidence type="ECO:0000256" key="5">
    <source>
        <dbReference type="ARBA" id="ARBA00022840"/>
    </source>
</evidence>
<comment type="similarity">
    <text evidence="6">Belongs to the ribose 1,5-bisphosphokinase family.</text>
</comment>
<comment type="caution">
    <text evidence="8">The sequence shown here is derived from an EMBL/GenBank/DDBJ whole genome shotgun (WGS) entry which is preliminary data.</text>
</comment>
<comment type="pathway">
    <text evidence="2 6">Metabolic intermediate biosynthesis; 5-phospho-alpha-D-ribose 1-diphosphate biosynthesis; 5-phospho-alpha-D-ribose 1-diphosphate from D-ribose 5-phosphate (route II): step 3/3.</text>
</comment>
<dbReference type="InterPro" id="IPR027417">
    <property type="entry name" value="P-loop_NTPase"/>
</dbReference>
<feature type="domain" description="Guanylate kinase/L-type calcium channel beta subunit" evidence="7">
    <location>
        <begin position="2"/>
        <end position="180"/>
    </location>
</feature>
<dbReference type="EC" id="2.7.4.23" evidence="6"/>
<dbReference type="EMBL" id="JAUSXK010000001">
    <property type="protein sequence ID" value="MDQ0644778.1"/>
    <property type="molecule type" value="Genomic_DNA"/>
</dbReference>
<dbReference type="InterPro" id="IPR012699">
    <property type="entry name" value="PhnN"/>
</dbReference>
<gene>
    <name evidence="6" type="primary">phnN</name>
    <name evidence="8" type="ORF">QFZ46_002938</name>
</gene>